<keyword evidence="8" id="KW-1185">Reference proteome</keyword>
<comment type="subcellular location">
    <subcellularLocation>
        <location evidence="1">Membrane</location>
        <topology evidence="1">Multi-pass membrane protein</topology>
    </subcellularLocation>
</comment>
<evidence type="ECO:0000256" key="3">
    <source>
        <dbReference type="ARBA" id="ARBA00022692"/>
    </source>
</evidence>
<evidence type="ECO:0000256" key="1">
    <source>
        <dbReference type="ARBA" id="ARBA00004141"/>
    </source>
</evidence>
<dbReference type="InterPro" id="IPR008892">
    <property type="entry name" value="COR413"/>
</dbReference>
<dbReference type="PANTHER" id="PTHR33596">
    <property type="entry name" value="COLD-REGULATED 413 PLASMA MEMBRANE PROTEIN 2"/>
    <property type="match status" value="1"/>
</dbReference>
<dbReference type="AlphaFoldDB" id="A0A9Q1KXT1"/>
<evidence type="ECO:0000256" key="5">
    <source>
        <dbReference type="ARBA" id="ARBA00023136"/>
    </source>
</evidence>
<organism evidence="7 8">
    <name type="scientific">Carnegiea gigantea</name>
    <dbReference type="NCBI Taxonomy" id="171969"/>
    <lineage>
        <taxon>Eukaryota</taxon>
        <taxon>Viridiplantae</taxon>
        <taxon>Streptophyta</taxon>
        <taxon>Embryophyta</taxon>
        <taxon>Tracheophyta</taxon>
        <taxon>Spermatophyta</taxon>
        <taxon>Magnoliopsida</taxon>
        <taxon>eudicotyledons</taxon>
        <taxon>Gunneridae</taxon>
        <taxon>Pentapetalae</taxon>
        <taxon>Caryophyllales</taxon>
        <taxon>Cactineae</taxon>
        <taxon>Cactaceae</taxon>
        <taxon>Cactoideae</taxon>
        <taxon>Echinocereeae</taxon>
        <taxon>Carnegiea</taxon>
    </lineage>
</organism>
<dbReference type="EMBL" id="JAKOGI010000012">
    <property type="protein sequence ID" value="KAJ8450849.1"/>
    <property type="molecule type" value="Genomic_DNA"/>
</dbReference>
<feature type="transmembrane region" description="Helical" evidence="6">
    <location>
        <begin position="201"/>
        <end position="220"/>
    </location>
</feature>
<feature type="transmembrane region" description="Helical" evidence="6">
    <location>
        <begin position="44"/>
        <end position="64"/>
    </location>
</feature>
<feature type="transmembrane region" description="Helical" evidence="6">
    <location>
        <begin position="141"/>
        <end position="159"/>
    </location>
</feature>
<sequence length="223" mass="24819">MKRANYLKMKTEDQIPNDQSTTDLNDIANAAKELGFDAIKRGGLGLGTTFFQWLASIAAIYLLVLDRTQWKTNILTGLLSSLGAVQLSEVDQWILMTQSVDISKVSLLQCSTRHCRGDVGMWIAFIAVILRLFFPRHFPDWLELPGAIILIIVVAPSLFAYTIRGSWLGAAICLVIGCYLLQEHIRASGGFRNSFGRAHGISNTVGIILLLVYPVWYLIICFL</sequence>
<protein>
    <submittedName>
        <fullName evidence="7">Uncharacterized protein</fullName>
    </submittedName>
</protein>
<evidence type="ECO:0000313" key="7">
    <source>
        <dbReference type="EMBL" id="KAJ8450849.1"/>
    </source>
</evidence>
<keyword evidence="5 6" id="KW-0472">Membrane</keyword>
<evidence type="ECO:0000256" key="6">
    <source>
        <dbReference type="SAM" id="Phobius"/>
    </source>
</evidence>
<feature type="transmembrane region" description="Helical" evidence="6">
    <location>
        <begin position="119"/>
        <end position="134"/>
    </location>
</feature>
<dbReference type="PANTHER" id="PTHR33596:SF1">
    <property type="entry name" value="COLD-REGULATED 413 PLASMA MEMBRANE PROTEIN 1-RELATED"/>
    <property type="match status" value="1"/>
</dbReference>
<accession>A0A9Q1KXT1</accession>
<dbReference type="Proteomes" id="UP001153076">
    <property type="component" value="Unassembled WGS sequence"/>
</dbReference>
<keyword evidence="3 6" id="KW-0812">Transmembrane</keyword>
<comment type="caution">
    <text evidence="7">The sequence shown here is derived from an EMBL/GenBank/DDBJ whole genome shotgun (WGS) entry which is preliminary data.</text>
</comment>
<keyword evidence="4 6" id="KW-1133">Transmembrane helix</keyword>
<dbReference type="Pfam" id="PF05562">
    <property type="entry name" value="WCOR413"/>
    <property type="match status" value="1"/>
</dbReference>
<evidence type="ECO:0000256" key="4">
    <source>
        <dbReference type="ARBA" id="ARBA00022989"/>
    </source>
</evidence>
<dbReference type="OrthoDB" id="1887731at2759"/>
<gene>
    <name evidence="7" type="ORF">Cgig2_032474</name>
</gene>
<dbReference type="GO" id="GO:0016020">
    <property type="term" value="C:membrane"/>
    <property type="evidence" value="ECO:0007669"/>
    <property type="project" value="UniProtKB-SubCell"/>
</dbReference>
<proteinExistence type="inferred from homology"/>
<comment type="similarity">
    <text evidence="2">Belongs to the Cold-regulated 413 protein family.</text>
</comment>
<feature type="transmembrane region" description="Helical" evidence="6">
    <location>
        <begin position="165"/>
        <end position="181"/>
    </location>
</feature>
<evidence type="ECO:0000256" key="2">
    <source>
        <dbReference type="ARBA" id="ARBA00005852"/>
    </source>
</evidence>
<name>A0A9Q1KXT1_9CARY</name>
<reference evidence="7" key="1">
    <citation type="submission" date="2022-04" db="EMBL/GenBank/DDBJ databases">
        <title>Carnegiea gigantea Genome sequencing and assembly v2.</title>
        <authorList>
            <person name="Copetti D."/>
            <person name="Sanderson M.J."/>
            <person name="Burquez A."/>
            <person name="Wojciechowski M.F."/>
        </authorList>
    </citation>
    <scope>NUCLEOTIDE SEQUENCE</scope>
    <source>
        <strain evidence="7">SGP5-SGP5p</strain>
        <tissue evidence="7">Aerial part</tissue>
    </source>
</reference>
<evidence type="ECO:0000313" key="8">
    <source>
        <dbReference type="Proteomes" id="UP001153076"/>
    </source>
</evidence>